<feature type="region of interest" description="Disordered" evidence="1">
    <location>
        <begin position="62"/>
        <end position="86"/>
    </location>
</feature>
<organism evidence="2 3">
    <name type="scientific">Periconia macrospinosa</name>
    <dbReference type="NCBI Taxonomy" id="97972"/>
    <lineage>
        <taxon>Eukaryota</taxon>
        <taxon>Fungi</taxon>
        <taxon>Dikarya</taxon>
        <taxon>Ascomycota</taxon>
        <taxon>Pezizomycotina</taxon>
        <taxon>Dothideomycetes</taxon>
        <taxon>Pleosporomycetidae</taxon>
        <taxon>Pleosporales</taxon>
        <taxon>Massarineae</taxon>
        <taxon>Periconiaceae</taxon>
        <taxon>Periconia</taxon>
    </lineage>
</organism>
<sequence>MYTYADRMNEAIGKNNDLIGLLRNLSTHVDDVGKKMIDEHLNSLREDDYTPAPVTKLKAGALGASEKRSGEHSLPHEGNRAPSPTELNTCESFKDDAIDALNENLLRNQKSRAKIWCPRRNMSDIFAKILYLRFRMPAPISGHEPDQSIEVCLSFYVAFSASPRYKLAQRRPIKLRHSRIWFPSILLRNNFFTFYQTDSSYTR</sequence>
<evidence type="ECO:0000313" key="2">
    <source>
        <dbReference type="EMBL" id="PVH92713.1"/>
    </source>
</evidence>
<name>A0A2V1D5C2_9PLEO</name>
<gene>
    <name evidence="2" type="ORF">DM02DRAFT_267018</name>
</gene>
<dbReference type="EMBL" id="KZ805654">
    <property type="protein sequence ID" value="PVH92713.1"/>
    <property type="molecule type" value="Genomic_DNA"/>
</dbReference>
<proteinExistence type="predicted"/>
<evidence type="ECO:0000313" key="3">
    <source>
        <dbReference type="Proteomes" id="UP000244855"/>
    </source>
</evidence>
<dbReference type="AlphaFoldDB" id="A0A2V1D5C2"/>
<evidence type="ECO:0000256" key="1">
    <source>
        <dbReference type="SAM" id="MobiDB-lite"/>
    </source>
</evidence>
<protein>
    <submittedName>
        <fullName evidence="2">Uncharacterized protein</fullName>
    </submittedName>
</protein>
<keyword evidence="3" id="KW-1185">Reference proteome</keyword>
<accession>A0A2V1D5C2</accession>
<reference evidence="2 3" key="1">
    <citation type="journal article" date="2018" name="Sci. Rep.">
        <title>Comparative genomics provides insights into the lifestyle and reveals functional heterogeneity of dark septate endophytic fungi.</title>
        <authorList>
            <person name="Knapp D.G."/>
            <person name="Nemeth J.B."/>
            <person name="Barry K."/>
            <person name="Hainaut M."/>
            <person name="Henrissat B."/>
            <person name="Johnson J."/>
            <person name="Kuo A."/>
            <person name="Lim J.H.P."/>
            <person name="Lipzen A."/>
            <person name="Nolan M."/>
            <person name="Ohm R.A."/>
            <person name="Tamas L."/>
            <person name="Grigoriev I.V."/>
            <person name="Spatafora J.W."/>
            <person name="Nagy L.G."/>
            <person name="Kovacs G.M."/>
        </authorList>
    </citation>
    <scope>NUCLEOTIDE SEQUENCE [LARGE SCALE GENOMIC DNA]</scope>
    <source>
        <strain evidence="2 3">DSE2036</strain>
    </source>
</reference>
<dbReference type="Proteomes" id="UP000244855">
    <property type="component" value="Unassembled WGS sequence"/>
</dbReference>
<feature type="compositionally biased region" description="Basic and acidic residues" evidence="1">
    <location>
        <begin position="65"/>
        <end position="79"/>
    </location>
</feature>